<keyword evidence="3" id="KW-1185">Reference proteome</keyword>
<proteinExistence type="predicted"/>
<dbReference type="CDD" id="cd06260">
    <property type="entry name" value="DUF820-like"/>
    <property type="match status" value="1"/>
</dbReference>
<keyword evidence="2" id="KW-0540">Nuclease</keyword>
<organism evidence="2 3">
    <name type="scientific">Actinomadura yumaensis</name>
    <dbReference type="NCBI Taxonomy" id="111807"/>
    <lineage>
        <taxon>Bacteria</taxon>
        <taxon>Bacillati</taxon>
        <taxon>Actinomycetota</taxon>
        <taxon>Actinomycetes</taxon>
        <taxon>Streptosporangiales</taxon>
        <taxon>Thermomonosporaceae</taxon>
        <taxon>Actinomadura</taxon>
    </lineage>
</organism>
<dbReference type="SUPFAM" id="SSF52980">
    <property type="entry name" value="Restriction endonuclease-like"/>
    <property type="match status" value="1"/>
</dbReference>
<dbReference type="Proteomes" id="UP001596380">
    <property type="component" value="Unassembled WGS sequence"/>
</dbReference>
<dbReference type="InterPro" id="IPR011335">
    <property type="entry name" value="Restrct_endonuc-II-like"/>
</dbReference>
<dbReference type="Pfam" id="PF05685">
    <property type="entry name" value="Uma2"/>
    <property type="match status" value="1"/>
</dbReference>
<dbReference type="InterPro" id="IPR012296">
    <property type="entry name" value="Nuclease_put_TT1808"/>
</dbReference>
<dbReference type="PANTHER" id="PTHR35400:SF3">
    <property type="entry name" value="SLL1072 PROTEIN"/>
    <property type="match status" value="1"/>
</dbReference>
<gene>
    <name evidence="2" type="ORF">ACFQKB_02270</name>
</gene>
<protein>
    <submittedName>
        <fullName evidence="2">Uma2 family endonuclease</fullName>
    </submittedName>
</protein>
<evidence type="ECO:0000259" key="1">
    <source>
        <dbReference type="Pfam" id="PF05685"/>
    </source>
</evidence>
<dbReference type="GO" id="GO:0004519">
    <property type="term" value="F:endonuclease activity"/>
    <property type="evidence" value="ECO:0007669"/>
    <property type="project" value="UniProtKB-KW"/>
</dbReference>
<evidence type="ECO:0000313" key="3">
    <source>
        <dbReference type="Proteomes" id="UP001596380"/>
    </source>
</evidence>
<accession>A0ABW2CAH2</accession>
<name>A0ABW2CAH2_9ACTN</name>
<keyword evidence="2" id="KW-0378">Hydrolase</keyword>
<sequence>MQTAEIPQHVAVLPDTPYALWASGELHDYLHLPHDGTRVEVIGGRVVVSPPPGVPHGGIVQDVADAVSAARSADPEFAWRTLQVTGIDYLGTGDGYIPDLIVLAAEALDRAREADLPKLAPDEIELVVEVTSKRGAENDLPPADRRTRTKWNWYAHAEIPYYLLVDRSPKAGRTTLYSIPDQGAAAYLHQESWDFGETVRLPEPFGLDIATGLWKPWKT</sequence>
<evidence type="ECO:0000313" key="2">
    <source>
        <dbReference type="EMBL" id="MFC6878584.1"/>
    </source>
</evidence>
<dbReference type="InterPro" id="IPR008538">
    <property type="entry name" value="Uma2"/>
</dbReference>
<comment type="caution">
    <text evidence="2">The sequence shown here is derived from an EMBL/GenBank/DDBJ whole genome shotgun (WGS) entry which is preliminary data.</text>
</comment>
<dbReference type="RefSeq" id="WP_309239477.1">
    <property type="nucleotide sequence ID" value="NZ_JBHSXS010000001.1"/>
</dbReference>
<reference evidence="3" key="1">
    <citation type="journal article" date="2019" name="Int. J. Syst. Evol. Microbiol.">
        <title>The Global Catalogue of Microorganisms (GCM) 10K type strain sequencing project: providing services to taxonomists for standard genome sequencing and annotation.</title>
        <authorList>
            <consortium name="The Broad Institute Genomics Platform"/>
            <consortium name="The Broad Institute Genome Sequencing Center for Infectious Disease"/>
            <person name="Wu L."/>
            <person name="Ma J."/>
        </authorList>
    </citation>
    <scope>NUCLEOTIDE SEQUENCE [LARGE SCALE GENOMIC DNA]</scope>
    <source>
        <strain evidence="3">JCM 3369</strain>
    </source>
</reference>
<dbReference type="EMBL" id="JBHSXS010000001">
    <property type="protein sequence ID" value="MFC6878584.1"/>
    <property type="molecule type" value="Genomic_DNA"/>
</dbReference>
<feature type="domain" description="Putative restriction endonuclease" evidence="1">
    <location>
        <begin position="28"/>
        <end position="209"/>
    </location>
</feature>
<dbReference type="PANTHER" id="PTHR35400">
    <property type="entry name" value="SLR1083 PROTEIN"/>
    <property type="match status" value="1"/>
</dbReference>
<dbReference type="Gene3D" id="3.90.1570.10">
    <property type="entry name" value="tt1808, chain A"/>
    <property type="match status" value="1"/>
</dbReference>
<keyword evidence="2" id="KW-0255">Endonuclease</keyword>